<dbReference type="PANTHER" id="PTHR13198:SF4">
    <property type="entry name" value="E3 UBIQUITIN-PROTEIN LIGASE RNF25"/>
    <property type="match status" value="1"/>
</dbReference>
<dbReference type="Pfam" id="PF05773">
    <property type="entry name" value="RWD"/>
    <property type="match status" value="1"/>
</dbReference>
<dbReference type="InterPro" id="IPR039133">
    <property type="entry name" value="RNF25"/>
</dbReference>
<dbReference type="CDD" id="cd23818">
    <property type="entry name" value="RWD_RNF25"/>
    <property type="match status" value="1"/>
</dbReference>
<sequence length="603" mass="63818">MASPELQEELEALQWTYGEEVQASADDEEGCSSTGGVRTIQAKLFPNTGEREEQRFVEATLLLTGFSDSYPATAPRLEVRDARGLGDERKQQLQVVLERERDSLLGSMMIGQIIEAGREFLTANNHPEGRCAFCLEDMVSGAGACSQDEGCESGLVKLPFCYHAFHKSCFVGWWAWRQHSLMQKEKELVAHAGISSPESIIADQLPAKEEHAGWRATIFSTLCPCCRAEAPLFSLRHLDKELRVALRALLFPSKSEGASKENISANTEAQQSGGVYAPAGCDTKAIAETRAWRRLIFEKQRAAGGIIASDAATSGYSINSSSVVGVQQGALQPAAAEGKSGDDGAPKVKGPAAVAYSGKPQSGEVARGCRSGQAAGVPARTARSDSTGASAQQSNADRHCSAVDGAEPSLSLTVEPVKGLGAGGAAGSGCVRAPLPGWQGRRTGRGRHRNQGPRPDSQPAQGLIEAEAGRQAPTWPGQLAPYPQQLQQLSFGVSLQGLHVSDGFPHSKANQGQLPPAHLQDSLQQGRGDHAPVAIHTSNHIAVAANASNGALHQSPGPQILHATDGCHLPGAALPDIGRHQRGRGRRGGWQGRRGGRKQERGS</sequence>
<dbReference type="EMBL" id="MU070060">
    <property type="protein sequence ID" value="KAF5830282.1"/>
    <property type="molecule type" value="Genomic_DNA"/>
</dbReference>
<feature type="region of interest" description="Disordered" evidence="1">
    <location>
        <begin position="334"/>
        <end position="403"/>
    </location>
</feature>
<feature type="region of interest" description="Disordered" evidence="1">
    <location>
        <begin position="423"/>
        <end position="460"/>
    </location>
</feature>
<reference evidence="3" key="2">
    <citation type="submission" date="2020-06" db="EMBL/GenBank/DDBJ databases">
        <authorList>
            <consortium name="DOE Joint Genome Institute"/>
            <person name="Calhoun S."/>
            <person name="Polle J.E."/>
            <person name="Mckie-Krisberg Z."/>
            <person name="Prochnik S."/>
            <person name="Neofotis P."/>
            <person name="Yim W.C."/>
            <person name="Hathwaik L.T."/>
            <person name="Jenkins J."/>
            <person name="Molina H."/>
            <person name="Bunkenborg J."/>
            <person name="Grigoriev I.V."/>
            <person name="Barry K."/>
            <person name="Schmutz J."/>
            <person name="Jin E."/>
            <person name="Cushman J.C."/>
            <person name="Magnuson J.K."/>
        </authorList>
    </citation>
    <scope>NUCLEOTIDE SEQUENCE</scope>
    <source>
        <strain evidence="3">CCAP 19/18</strain>
    </source>
</reference>
<evidence type="ECO:0000313" key="4">
    <source>
        <dbReference type="Proteomes" id="UP000815325"/>
    </source>
</evidence>
<dbReference type="SUPFAM" id="SSF57850">
    <property type="entry name" value="RING/U-box"/>
    <property type="match status" value="1"/>
</dbReference>
<evidence type="ECO:0000259" key="2">
    <source>
        <dbReference type="PROSITE" id="PS50908"/>
    </source>
</evidence>
<organism evidence="3 4">
    <name type="scientific">Dunaliella salina</name>
    <name type="common">Green alga</name>
    <name type="synonym">Protococcus salinus</name>
    <dbReference type="NCBI Taxonomy" id="3046"/>
    <lineage>
        <taxon>Eukaryota</taxon>
        <taxon>Viridiplantae</taxon>
        <taxon>Chlorophyta</taxon>
        <taxon>core chlorophytes</taxon>
        <taxon>Chlorophyceae</taxon>
        <taxon>CS clade</taxon>
        <taxon>Chlamydomonadales</taxon>
        <taxon>Dunaliellaceae</taxon>
        <taxon>Dunaliella</taxon>
    </lineage>
</organism>
<protein>
    <recommendedName>
        <fullName evidence="2">RWD domain-containing protein</fullName>
    </recommendedName>
</protein>
<dbReference type="Gene3D" id="3.10.110.10">
    <property type="entry name" value="Ubiquitin Conjugating Enzyme"/>
    <property type="match status" value="1"/>
</dbReference>
<dbReference type="PROSITE" id="PS50908">
    <property type="entry name" value="RWD"/>
    <property type="match status" value="1"/>
</dbReference>
<name>A0ABQ7G6Q4_DUNSA</name>
<comment type="caution">
    <text evidence="3">The sequence shown here is derived from an EMBL/GenBank/DDBJ whole genome shotgun (WGS) entry which is preliminary data.</text>
</comment>
<dbReference type="PANTHER" id="PTHR13198">
    <property type="entry name" value="RING FINGER PROTEIN 25"/>
    <property type="match status" value="1"/>
</dbReference>
<reference evidence="3" key="1">
    <citation type="submission" date="2017-08" db="EMBL/GenBank/DDBJ databases">
        <authorList>
            <person name="Polle J.E."/>
            <person name="Barry K."/>
            <person name="Cushman J."/>
            <person name="Schmutz J."/>
            <person name="Tran D."/>
            <person name="Hathwaick L.T."/>
            <person name="Yim W.C."/>
            <person name="Jenkins J."/>
            <person name="Mckie-Krisberg Z.M."/>
            <person name="Prochnik S."/>
            <person name="Lindquist E."/>
            <person name="Dockter R.B."/>
            <person name="Adam C."/>
            <person name="Molina H."/>
            <person name="Bunkerborg J."/>
            <person name="Jin E."/>
            <person name="Buchheim M."/>
            <person name="Magnuson J."/>
        </authorList>
    </citation>
    <scope>NUCLEOTIDE SEQUENCE</scope>
    <source>
        <strain evidence="3">CCAP 19/18</strain>
    </source>
</reference>
<keyword evidence="4" id="KW-1185">Reference proteome</keyword>
<feature type="region of interest" description="Disordered" evidence="1">
    <location>
        <begin position="502"/>
        <end position="524"/>
    </location>
</feature>
<feature type="domain" description="RWD" evidence="2">
    <location>
        <begin position="8"/>
        <end position="124"/>
    </location>
</feature>
<accession>A0ABQ7G6Q4</accession>
<evidence type="ECO:0000313" key="3">
    <source>
        <dbReference type="EMBL" id="KAF5830282.1"/>
    </source>
</evidence>
<feature type="compositionally biased region" description="Basic residues" evidence="1">
    <location>
        <begin position="442"/>
        <end position="451"/>
    </location>
</feature>
<dbReference type="Gene3D" id="3.30.40.10">
    <property type="entry name" value="Zinc/RING finger domain, C3HC4 (zinc finger)"/>
    <property type="match status" value="1"/>
</dbReference>
<feature type="compositionally biased region" description="Polar residues" evidence="1">
    <location>
        <begin position="384"/>
        <end position="395"/>
    </location>
</feature>
<dbReference type="InterPro" id="IPR006575">
    <property type="entry name" value="RWD_dom"/>
</dbReference>
<evidence type="ECO:0000256" key="1">
    <source>
        <dbReference type="SAM" id="MobiDB-lite"/>
    </source>
</evidence>
<dbReference type="Proteomes" id="UP000815325">
    <property type="component" value="Unassembled WGS sequence"/>
</dbReference>
<dbReference type="InterPro" id="IPR013083">
    <property type="entry name" value="Znf_RING/FYVE/PHD"/>
</dbReference>
<dbReference type="SMART" id="SM00591">
    <property type="entry name" value="RWD"/>
    <property type="match status" value="1"/>
</dbReference>
<dbReference type="EMBL" id="MU070060">
    <property type="protein sequence ID" value="KAF5830285.1"/>
    <property type="molecule type" value="Genomic_DNA"/>
</dbReference>
<gene>
    <name evidence="3" type="ORF">DUNSADRAFT_14790</name>
</gene>
<dbReference type="InterPro" id="IPR016135">
    <property type="entry name" value="UBQ-conjugating_enzyme/RWD"/>
</dbReference>
<dbReference type="SUPFAM" id="SSF54495">
    <property type="entry name" value="UBC-like"/>
    <property type="match status" value="1"/>
</dbReference>
<feature type="region of interest" description="Disordered" evidence="1">
    <location>
        <begin position="553"/>
        <end position="603"/>
    </location>
</feature>
<proteinExistence type="predicted"/>